<evidence type="ECO:0000256" key="4">
    <source>
        <dbReference type="ARBA" id="ARBA00023125"/>
    </source>
</evidence>
<evidence type="ECO:0000256" key="1">
    <source>
        <dbReference type="ARBA" id="ARBA00002190"/>
    </source>
</evidence>
<keyword evidence="4" id="KW-0238">DNA-binding</keyword>
<dbReference type="InterPro" id="IPR001207">
    <property type="entry name" value="Transposase_mutator"/>
</dbReference>
<protein>
    <submittedName>
        <fullName evidence="6">Transposase-like protein</fullName>
    </submittedName>
</protein>
<dbReference type="Pfam" id="PF00872">
    <property type="entry name" value="Transposase_mut"/>
    <property type="match status" value="1"/>
</dbReference>
<comment type="similarity">
    <text evidence="2">Belongs to the transposase mutator family.</text>
</comment>
<evidence type="ECO:0000256" key="2">
    <source>
        <dbReference type="ARBA" id="ARBA00010961"/>
    </source>
</evidence>
<dbReference type="EMBL" id="JAGIOJ010000001">
    <property type="protein sequence ID" value="MBP2399794.1"/>
    <property type="molecule type" value="Genomic_DNA"/>
</dbReference>
<keyword evidence="7" id="KW-1185">Reference proteome</keyword>
<reference evidence="6 7" key="1">
    <citation type="submission" date="2021-03" db="EMBL/GenBank/DDBJ databases">
        <title>Sequencing the genomes of 1000 actinobacteria strains.</title>
        <authorList>
            <person name="Klenk H.-P."/>
        </authorList>
    </citation>
    <scope>NUCLEOTIDE SEQUENCE [LARGE SCALE GENOMIC DNA]</scope>
    <source>
        <strain evidence="6 7">DSM 20168</strain>
    </source>
</reference>
<accession>A0ABS4XTH1</accession>
<evidence type="ECO:0000256" key="3">
    <source>
        <dbReference type="ARBA" id="ARBA00022578"/>
    </source>
</evidence>
<keyword evidence="5" id="KW-0233">DNA recombination</keyword>
<evidence type="ECO:0000256" key="5">
    <source>
        <dbReference type="ARBA" id="ARBA00023172"/>
    </source>
</evidence>
<organism evidence="6 7">
    <name type="scientific">Glutamicibacter protophormiae</name>
    <name type="common">Brevibacterium protophormiae</name>
    <dbReference type="NCBI Taxonomy" id="37930"/>
    <lineage>
        <taxon>Bacteria</taxon>
        <taxon>Bacillati</taxon>
        <taxon>Actinomycetota</taxon>
        <taxon>Actinomycetes</taxon>
        <taxon>Micrococcales</taxon>
        <taxon>Micrococcaceae</taxon>
        <taxon>Glutamicibacter</taxon>
    </lineage>
</organism>
<evidence type="ECO:0000313" key="6">
    <source>
        <dbReference type="EMBL" id="MBP2399794.1"/>
    </source>
</evidence>
<comment type="caution">
    <text evidence="6">The sequence shown here is derived from an EMBL/GenBank/DDBJ whole genome shotgun (WGS) entry which is preliminary data.</text>
</comment>
<dbReference type="Proteomes" id="UP001195422">
    <property type="component" value="Unassembled WGS sequence"/>
</dbReference>
<comment type="function">
    <text evidence="1">Required for the transposition of the insertion element.</text>
</comment>
<proteinExistence type="inferred from homology"/>
<evidence type="ECO:0000313" key="7">
    <source>
        <dbReference type="Proteomes" id="UP001195422"/>
    </source>
</evidence>
<name>A0ABS4XTH1_GLUPR</name>
<sequence length="253" mass="28747">MLKHFPQPKVVVTDGGSGLLKALKSLWPGVEIQRCLVHIQRTVKTHLTLKPRSEAGKSLRYLSLQLTRITNRDEAANWAASLGNWQSKNQYLLDERTYAKDWSGPWPKGVNRTRKSWPTHERLIKAYNAMSSVLKRGHLFTYLKPQLASLGISATTNMIEGVINSGIRAMIRHHRGMPLEHRRRACEWFCWTHADEQSRAKLPLLIKESEKLVKQHEARQKPAQELIGPELYGRAAVAEEGLFSKAGWAGRSS</sequence>
<gene>
    <name evidence="6" type="ORF">JOF39_002875</name>
</gene>
<keyword evidence="3" id="KW-0815">Transposition</keyword>